<evidence type="ECO:0000313" key="2">
    <source>
        <dbReference type="EMBL" id="KAH0868602.1"/>
    </source>
</evidence>
<keyword evidence="3" id="KW-1185">Reference proteome</keyword>
<proteinExistence type="predicted"/>
<name>A0ABQ7YLU8_BRANA</name>
<reference evidence="2 3" key="1">
    <citation type="submission" date="2021-05" db="EMBL/GenBank/DDBJ databases">
        <title>Genome Assembly of Synthetic Allotetraploid Brassica napus Reveals Homoeologous Exchanges between Subgenomes.</title>
        <authorList>
            <person name="Davis J.T."/>
        </authorList>
    </citation>
    <scope>NUCLEOTIDE SEQUENCE [LARGE SCALE GENOMIC DNA]</scope>
    <source>
        <strain evidence="3">cv. Da-Ae</strain>
        <tissue evidence="2">Seedling</tissue>
    </source>
</reference>
<evidence type="ECO:0000256" key="1">
    <source>
        <dbReference type="SAM" id="MobiDB-lite"/>
    </source>
</evidence>
<dbReference type="EMBL" id="JAGKQM010000017">
    <property type="protein sequence ID" value="KAH0868602.1"/>
    <property type="molecule type" value="Genomic_DNA"/>
</dbReference>
<evidence type="ECO:0000313" key="3">
    <source>
        <dbReference type="Proteomes" id="UP000824890"/>
    </source>
</evidence>
<comment type="caution">
    <text evidence="2">The sequence shown here is derived from an EMBL/GenBank/DDBJ whole genome shotgun (WGS) entry which is preliminary data.</text>
</comment>
<protein>
    <submittedName>
        <fullName evidence="2">Uncharacterized protein</fullName>
    </submittedName>
</protein>
<feature type="region of interest" description="Disordered" evidence="1">
    <location>
        <begin position="51"/>
        <end position="106"/>
    </location>
</feature>
<organism evidence="2 3">
    <name type="scientific">Brassica napus</name>
    <name type="common">Rape</name>
    <dbReference type="NCBI Taxonomy" id="3708"/>
    <lineage>
        <taxon>Eukaryota</taxon>
        <taxon>Viridiplantae</taxon>
        <taxon>Streptophyta</taxon>
        <taxon>Embryophyta</taxon>
        <taxon>Tracheophyta</taxon>
        <taxon>Spermatophyta</taxon>
        <taxon>Magnoliopsida</taxon>
        <taxon>eudicotyledons</taxon>
        <taxon>Gunneridae</taxon>
        <taxon>Pentapetalae</taxon>
        <taxon>rosids</taxon>
        <taxon>malvids</taxon>
        <taxon>Brassicales</taxon>
        <taxon>Brassicaceae</taxon>
        <taxon>Brassiceae</taxon>
        <taxon>Brassica</taxon>
    </lineage>
</organism>
<gene>
    <name evidence="2" type="ORF">HID58_075624</name>
</gene>
<dbReference type="Proteomes" id="UP000824890">
    <property type="component" value="Unassembled WGS sequence"/>
</dbReference>
<sequence length="173" mass="18926">MYSDDDHAHQELSKTTVELTNVHVYLSQQRSSVSAKSKVQDITLSNPFSALDLASDTDDDMPPTKPQETRPPLRVSMTPQQLVTPKDFPPLPSSSTISTTPAHQELNKTTVEPTNVHVYLSQQRSSVSAKSKVQDRTVTASSTAKGAFQIKLSNPFSALDLASDIDDDMCLSH</sequence>
<accession>A0ABQ7YLU8</accession>